<dbReference type="Pfam" id="PF07885">
    <property type="entry name" value="Ion_trans_2"/>
    <property type="match status" value="2"/>
</dbReference>
<evidence type="ECO:0000256" key="2">
    <source>
        <dbReference type="ARBA" id="ARBA00010159"/>
    </source>
</evidence>
<keyword evidence="6" id="KW-0406">Ion transport</keyword>
<keyword evidence="5 9" id="KW-1133">Transmembrane helix</keyword>
<dbReference type="SUPFAM" id="SSF81324">
    <property type="entry name" value="Voltage-gated potassium channels"/>
    <property type="match status" value="2"/>
</dbReference>
<feature type="domain" description="Potassium channel" evidence="10">
    <location>
        <begin position="285"/>
        <end position="353"/>
    </location>
</feature>
<dbReference type="Gene3D" id="1.10.287.70">
    <property type="match status" value="2"/>
</dbReference>
<evidence type="ECO:0000313" key="12">
    <source>
        <dbReference type="Proteomes" id="UP001472677"/>
    </source>
</evidence>
<evidence type="ECO:0000256" key="1">
    <source>
        <dbReference type="ARBA" id="ARBA00004141"/>
    </source>
</evidence>
<feature type="transmembrane region" description="Helical" evidence="9">
    <location>
        <begin position="278"/>
        <end position="295"/>
    </location>
</feature>
<keyword evidence="3" id="KW-0813">Transport</keyword>
<dbReference type="PANTHER" id="PTHR11003:SF277">
    <property type="entry name" value="TWO-PORE POTASSIUM CHANNEL 1-LIKE"/>
    <property type="match status" value="1"/>
</dbReference>
<evidence type="ECO:0000313" key="11">
    <source>
        <dbReference type="EMBL" id="KAK8527100.1"/>
    </source>
</evidence>
<feature type="domain" description="Potassium channel" evidence="10">
    <location>
        <begin position="159"/>
        <end position="237"/>
    </location>
</feature>
<comment type="similarity">
    <text evidence="2">Belongs to the two pore domain potassium channel (TC 1.A.1.7) family.</text>
</comment>
<evidence type="ECO:0000256" key="3">
    <source>
        <dbReference type="ARBA" id="ARBA00022448"/>
    </source>
</evidence>
<proteinExistence type="inferred from homology"/>
<dbReference type="PRINTS" id="PR01333">
    <property type="entry name" value="2POREKCHANEL"/>
</dbReference>
<protein>
    <recommendedName>
        <fullName evidence="10">Potassium channel domain-containing protein</fullName>
    </recommendedName>
</protein>
<keyword evidence="12" id="KW-1185">Reference proteome</keyword>
<comment type="subcellular location">
    <subcellularLocation>
        <location evidence="1">Membrane</location>
        <topology evidence="1">Multi-pass membrane protein</topology>
    </subcellularLocation>
</comment>
<dbReference type="InterPro" id="IPR003280">
    <property type="entry name" value="2pore_dom_K_chnl"/>
</dbReference>
<evidence type="ECO:0000256" key="6">
    <source>
        <dbReference type="ARBA" id="ARBA00023065"/>
    </source>
</evidence>
<reference evidence="11 12" key="1">
    <citation type="journal article" date="2024" name="G3 (Bethesda)">
        <title>Genome assembly of Hibiscus sabdariffa L. provides insights into metabolisms of medicinal natural products.</title>
        <authorList>
            <person name="Kim T."/>
        </authorList>
    </citation>
    <scope>NUCLEOTIDE SEQUENCE [LARGE SCALE GENOMIC DNA]</scope>
    <source>
        <strain evidence="11">TK-2024</strain>
        <tissue evidence="11">Old leaves</tissue>
    </source>
</reference>
<evidence type="ECO:0000256" key="9">
    <source>
        <dbReference type="SAM" id="Phobius"/>
    </source>
</evidence>
<evidence type="ECO:0000256" key="4">
    <source>
        <dbReference type="ARBA" id="ARBA00022692"/>
    </source>
</evidence>
<keyword evidence="7 9" id="KW-0472">Membrane</keyword>
<evidence type="ECO:0000259" key="10">
    <source>
        <dbReference type="Pfam" id="PF07885"/>
    </source>
</evidence>
<feature type="transmembrane region" description="Helical" evidence="9">
    <location>
        <begin position="75"/>
        <end position="96"/>
    </location>
</feature>
<accession>A0ABR2D046</accession>
<comment type="caution">
    <text evidence="11">The sequence shown here is derived from an EMBL/GenBank/DDBJ whole genome shotgun (WGS) entry which is preliminary data.</text>
</comment>
<gene>
    <name evidence="11" type="ORF">V6N12_054326</name>
</gene>
<dbReference type="EMBL" id="JBBPBM010000038">
    <property type="protein sequence ID" value="KAK8527100.1"/>
    <property type="molecule type" value="Genomic_DNA"/>
</dbReference>
<keyword evidence="8" id="KW-0407">Ion channel</keyword>
<dbReference type="PANTHER" id="PTHR11003">
    <property type="entry name" value="POTASSIUM CHANNEL, SUBFAMILY K"/>
    <property type="match status" value="1"/>
</dbReference>
<dbReference type="InterPro" id="IPR013099">
    <property type="entry name" value="K_chnl_dom"/>
</dbReference>
<dbReference type="Proteomes" id="UP001472677">
    <property type="component" value="Unassembled WGS sequence"/>
</dbReference>
<evidence type="ECO:0000256" key="8">
    <source>
        <dbReference type="ARBA" id="ARBA00023303"/>
    </source>
</evidence>
<organism evidence="11 12">
    <name type="scientific">Hibiscus sabdariffa</name>
    <name type="common">roselle</name>
    <dbReference type="NCBI Taxonomy" id="183260"/>
    <lineage>
        <taxon>Eukaryota</taxon>
        <taxon>Viridiplantae</taxon>
        <taxon>Streptophyta</taxon>
        <taxon>Embryophyta</taxon>
        <taxon>Tracheophyta</taxon>
        <taxon>Spermatophyta</taxon>
        <taxon>Magnoliopsida</taxon>
        <taxon>eudicotyledons</taxon>
        <taxon>Gunneridae</taxon>
        <taxon>Pentapetalae</taxon>
        <taxon>rosids</taxon>
        <taxon>malvids</taxon>
        <taxon>Malvales</taxon>
        <taxon>Malvaceae</taxon>
        <taxon>Malvoideae</taxon>
        <taxon>Hibiscus</taxon>
    </lineage>
</organism>
<feature type="transmembrane region" description="Helical" evidence="9">
    <location>
        <begin position="328"/>
        <end position="349"/>
    </location>
</feature>
<evidence type="ECO:0000256" key="7">
    <source>
        <dbReference type="ARBA" id="ARBA00023136"/>
    </source>
</evidence>
<feature type="transmembrane region" description="Helical" evidence="9">
    <location>
        <begin position="155"/>
        <end position="173"/>
    </location>
</feature>
<keyword evidence="4 9" id="KW-0812">Transmembrane</keyword>
<feature type="transmembrane region" description="Helical" evidence="9">
    <location>
        <begin position="213"/>
        <end position="234"/>
    </location>
</feature>
<name>A0ABR2D046_9ROSI</name>
<evidence type="ECO:0000256" key="5">
    <source>
        <dbReference type="ARBA" id="ARBA00022989"/>
    </source>
</evidence>
<sequence>MNHLNETDLSYQPVEISHFGCAYEISHNPKHIPKRGSKKNGLPLSFLCANLYPYSRKRHQHGSSRNFPMHLEPKFPPVISVLYWIGNLLSLVILMLDHFYSLNPMTYDDANETKLTNDERAPKKRSFWGCKTTLLAAKFAPPDTLRSEIPDLKRLGMYFGVYLTIGTICFYALEDDLRGHKTNDFVDSLYYCVTTMTTVGYGDLVPRSFDAQMVSSIFITVGMFLFGVAVKIAAKYLVVKQQMVMVNALRTARKIGPVEALKEIDSLEIDYNKVKKSLIAMGGHFVIGIFVLLTVEGMDFFDCVYCAVTTMSTTGFGDESFQTTFGRMFAVFWVSTGTTCVGQLFLYIAEVYTDVETRKLAKQVISSNITAKKDLEAADHIEDHKAYRTADMILHKLKEMGKIKQDDVSMAMKDLGDVIRDVNVDDVSAAAKSTQEK</sequence>